<organism evidence="2 3">
    <name type="scientific">Globodera rostochiensis</name>
    <name type="common">Golden nematode worm</name>
    <name type="synonym">Heterodera rostochiensis</name>
    <dbReference type="NCBI Taxonomy" id="31243"/>
    <lineage>
        <taxon>Eukaryota</taxon>
        <taxon>Metazoa</taxon>
        <taxon>Ecdysozoa</taxon>
        <taxon>Nematoda</taxon>
        <taxon>Chromadorea</taxon>
        <taxon>Rhabditida</taxon>
        <taxon>Tylenchina</taxon>
        <taxon>Tylenchomorpha</taxon>
        <taxon>Tylenchoidea</taxon>
        <taxon>Heteroderidae</taxon>
        <taxon>Heteroderinae</taxon>
        <taxon>Globodera</taxon>
    </lineage>
</organism>
<evidence type="ECO:0000313" key="2">
    <source>
        <dbReference type="Proteomes" id="UP000887572"/>
    </source>
</evidence>
<protein>
    <submittedName>
        <fullName evidence="3">PID domain-containing protein</fullName>
    </submittedName>
</protein>
<accession>A0A914GWD0</accession>
<feature type="domain" description="PID" evidence="1">
    <location>
        <begin position="73"/>
        <end position="118"/>
    </location>
</feature>
<dbReference type="Gene3D" id="2.30.29.30">
    <property type="entry name" value="Pleckstrin-homology domain (PH domain)/Phosphotyrosine-binding domain (PTB)"/>
    <property type="match status" value="1"/>
</dbReference>
<dbReference type="Proteomes" id="UP000887572">
    <property type="component" value="Unplaced"/>
</dbReference>
<dbReference type="SUPFAM" id="SSF50729">
    <property type="entry name" value="PH domain-like"/>
    <property type="match status" value="1"/>
</dbReference>
<keyword evidence="2" id="KW-1185">Reference proteome</keyword>
<dbReference type="PROSITE" id="PS01179">
    <property type="entry name" value="PID"/>
    <property type="match status" value="1"/>
</dbReference>
<name>A0A914GWD0_GLORO</name>
<dbReference type="AlphaFoldDB" id="A0A914GWD0"/>
<reference evidence="3" key="1">
    <citation type="submission" date="2022-11" db="UniProtKB">
        <authorList>
            <consortium name="WormBaseParasite"/>
        </authorList>
    </citation>
    <scope>IDENTIFICATION</scope>
</reference>
<evidence type="ECO:0000259" key="1">
    <source>
        <dbReference type="PROSITE" id="PS01179"/>
    </source>
</evidence>
<proteinExistence type="predicted"/>
<evidence type="ECO:0000313" key="3">
    <source>
        <dbReference type="WBParaSite" id="Gr19_v10_g11803.t1"/>
    </source>
</evidence>
<dbReference type="InterPro" id="IPR006020">
    <property type="entry name" value="PTB/PI_dom"/>
</dbReference>
<dbReference type="WBParaSite" id="Gr19_v10_g11803.t1">
    <property type="protein sequence ID" value="Gr19_v10_g11803.t1"/>
    <property type="gene ID" value="Gr19_v10_g11803"/>
</dbReference>
<sequence length="124" mass="13892">MFSISFNRNASGSTSPSASGKFCSGNFVPVKLKQKWTKPFEVRAEQVDVTRIVLEVSLSGIIIRDLDAVCQDDVDKHWFAFILKEGESRLCHVFCVLTATIAKEIIVTLGETFNLAYNITFQKQ</sequence>
<dbReference type="InterPro" id="IPR011993">
    <property type="entry name" value="PH-like_dom_sf"/>
</dbReference>